<keyword evidence="3" id="KW-0285">Flavoprotein</keyword>
<organism evidence="11 12">
    <name type="scientific">Sulfurovum lithotrophicum</name>
    <dbReference type="NCBI Taxonomy" id="206403"/>
    <lineage>
        <taxon>Bacteria</taxon>
        <taxon>Pseudomonadati</taxon>
        <taxon>Campylobacterota</taxon>
        <taxon>Epsilonproteobacteria</taxon>
        <taxon>Campylobacterales</taxon>
        <taxon>Sulfurovaceae</taxon>
        <taxon>Sulfurovum</taxon>
    </lineage>
</organism>
<keyword evidence="7" id="KW-0274">FAD</keyword>
<name>A0A7U4RQ64_9BACT</name>
<dbReference type="InterPro" id="IPR036188">
    <property type="entry name" value="FAD/NAD-bd_sf"/>
</dbReference>
<dbReference type="InterPro" id="IPR006076">
    <property type="entry name" value="FAD-dep_OxRdtase"/>
</dbReference>
<evidence type="ECO:0000256" key="5">
    <source>
        <dbReference type="ARBA" id="ARBA00022691"/>
    </source>
</evidence>
<dbReference type="InterPro" id="IPR017610">
    <property type="entry name" value="tRNA_S-uridine_synth_MnmC_C"/>
</dbReference>
<sequence length="373" mass="41652">MSNTYDSIVIGAGIAGCCAAYALQSKGQKVLLIDRSSVAASGGSGAAGAFVSPKIGKGSPLQKLTNEAFHFSKDFYLDNFPDYFHQTGVIRIPKDAEDAEKFHLYEAFNEAHYRRVSKEELERLGIHNCEESFLFEEAGVCDAPELCNAMMKQVPFQQFDVEQLIYNGNHWTLLNTKHETLSAQNIVLSTGYQNSLFDMRYMGVRGTWGSRGDYESRLDLKVSMHKSISVSANINGIVKLGATHVKSKEPCMVCNGKPLQTLEEKAAQMVDTVDFKLKETFCGMRSGSKDYFPLVGRVIDVPFMFEAYPNIVRGAKPPLKYLENLYICNGLGGRGFVFAPLMAEWLAGFIMTGKEMDSRVDPDRLFLKWCRKL</sequence>
<dbReference type="PANTHER" id="PTHR13847:SF289">
    <property type="entry name" value="GLYCINE OXIDASE"/>
    <property type="match status" value="1"/>
</dbReference>
<dbReference type="Gene3D" id="3.30.9.10">
    <property type="entry name" value="D-Amino Acid Oxidase, subunit A, domain 2"/>
    <property type="match status" value="1"/>
</dbReference>
<dbReference type="GO" id="GO:0016645">
    <property type="term" value="F:oxidoreductase activity, acting on the CH-NH group of donors"/>
    <property type="evidence" value="ECO:0007669"/>
    <property type="project" value="InterPro"/>
</dbReference>
<dbReference type="NCBIfam" id="TIGR03197">
    <property type="entry name" value="MnmC_Cterm"/>
    <property type="match status" value="1"/>
</dbReference>
<dbReference type="EMBL" id="CP011308">
    <property type="protein sequence ID" value="AKF24553.1"/>
    <property type="molecule type" value="Genomic_DNA"/>
</dbReference>
<evidence type="ECO:0000256" key="9">
    <source>
        <dbReference type="ARBA" id="ARBA00023268"/>
    </source>
</evidence>
<evidence type="ECO:0000256" key="8">
    <source>
        <dbReference type="ARBA" id="ARBA00023002"/>
    </source>
</evidence>
<evidence type="ECO:0000313" key="11">
    <source>
        <dbReference type="EMBL" id="AKF24553.1"/>
    </source>
</evidence>
<dbReference type="GO" id="GO:0008033">
    <property type="term" value="P:tRNA processing"/>
    <property type="evidence" value="ECO:0007669"/>
    <property type="project" value="UniProtKB-KW"/>
</dbReference>
<dbReference type="AlphaFoldDB" id="A0A7U4RQ64"/>
<evidence type="ECO:0000259" key="10">
    <source>
        <dbReference type="Pfam" id="PF01266"/>
    </source>
</evidence>
<keyword evidence="6" id="KW-0819">tRNA processing</keyword>
<dbReference type="SUPFAM" id="SSF51905">
    <property type="entry name" value="FAD/NAD(P)-binding domain"/>
    <property type="match status" value="1"/>
</dbReference>
<dbReference type="GO" id="GO:0032259">
    <property type="term" value="P:methylation"/>
    <property type="evidence" value="ECO:0007669"/>
    <property type="project" value="UniProtKB-KW"/>
</dbReference>
<evidence type="ECO:0000256" key="6">
    <source>
        <dbReference type="ARBA" id="ARBA00022694"/>
    </source>
</evidence>
<keyword evidence="2" id="KW-0489">Methyltransferase</keyword>
<dbReference type="Pfam" id="PF01266">
    <property type="entry name" value="DAO"/>
    <property type="match status" value="1"/>
</dbReference>
<dbReference type="OrthoDB" id="5410311at2"/>
<reference evidence="12" key="2">
    <citation type="journal article" date="2017" name="Stand. Genomic Sci.">
        <title>Complete genome sequence of the sulfur-oxidizing chemolithoautotrophic Sulfurovum lithotrophicum 42BKTT.</title>
        <authorList>
            <person name="Jeon W."/>
            <person name="Priscilla L."/>
            <person name="Park G."/>
            <person name="Lee H."/>
            <person name="Lee N."/>
            <person name="Lee D."/>
            <person name="Kwon H."/>
            <person name="Ahn I."/>
            <person name="Lee C."/>
            <person name="Lee H."/>
            <person name="Ahn J."/>
        </authorList>
    </citation>
    <scope>NUCLEOTIDE SEQUENCE [LARGE SCALE GENOMIC DNA]</scope>
    <source>
        <strain evidence="12">ATCC BAA-797 / 42BKT</strain>
    </source>
</reference>
<gene>
    <name evidence="11" type="ORF">YH65_03460</name>
</gene>
<keyword evidence="1" id="KW-0963">Cytoplasm</keyword>
<accession>A0A7U4RQ64</accession>
<proteinExistence type="predicted"/>
<evidence type="ECO:0000256" key="1">
    <source>
        <dbReference type="ARBA" id="ARBA00022490"/>
    </source>
</evidence>
<evidence type="ECO:0000256" key="7">
    <source>
        <dbReference type="ARBA" id="ARBA00022827"/>
    </source>
</evidence>
<keyword evidence="12" id="KW-1185">Reference proteome</keyword>
<keyword evidence="4" id="KW-0808">Transferase</keyword>
<evidence type="ECO:0000256" key="2">
    <source>
        <dbReference type="ARBA" id="ARBA00022603"/>
    </source>
</evidence>
<protein>
    <submittedName>
        <fullName evidence="11">FAD-dependent oxidoreductase</fullName>
    </submittedName>
</protein>
<dbReference type="GO" id="GO:0008168">
    <property type="term" value="F:methyltransferase activity"/>
    <property type="evidence" value="ECO:0007669"/>
    <property type="project" value="UniProtKB-KW"/>
</dbReference>
<reference evidence="11 12" key="1">
    <citation type="submission" date="2015-04" db="EMBL/GenBank/DDBJ databases">
        <title>Complete genome sequence of Sulfurovum lithotrophicum ATCC BAA-797T.</title>
        <authorList>
            <person name="Ahn J."/>
            <person name="Park G."/>
            <person name="Jeon W."/>
            <person name="Jang Y."/>
            <person name="Jang M."/>
            <person name="Lee H."/>
            <person name="Lee H."/>
        </authorList>
    </citation>
    <scope>NUCLEOTIDE SEQUENCE [LARGE SCALE GENOMIC DNA]</scope>
    <source>
        <strain evidence="12">ATCC BAA-797 / 42BKT</strain>
    </source>
</reference>
<keyword evidence="8" id="KW-0560">Oxidoreductase</keyword>
<evidence type="ECO:0000313" key="12">
    <source>
        <dbReference type="Proteomes" id="UP000034444"/>
    </source>
</evidence>
<dbReference type="RefSeq" id="WP_046550646.1">
    <property type="nucleotide sequence ID" value="NZ_CP011308.1"/>
</dbReference>
<evidence type="ECO:0000256" key="3">
    <source>
        <dbReference type="ARBA" id="ARBA00022630"/>
    </source>
</evidence>
<feature type="domain" description="FAD dependent oxidoreductase" evidence="10">
    <location>
        <begin position="7"/>
        <end position="347"/>
    </location>
</feature>
<dbReference type="PANTHER" id="PTHR13847">
    <property type="entry name" value="SARCOSINE DEHYDROGENASE-RELATED"/>
    <property type="match status" value="1"/>
</dbReference>
<dbReference type="KEGG" id="slh:YH65_03460"/>
<keyword evidence="5" id="KW-0949">S-adenosyl-L-methionine</keyword>
<evidence type="ECO:0000256" key="4">
    <source>
        <dbReference type="ARBA" id="ARBA00022679"/>
    </source>
</evidence>
<dbReference type="Gene3D" id="3.50.50.60">
    <property type="entry name" value="FAD/NAD(P)-binding domain"/>
    <property type="match status" value="1"/>
</dbReference>
<keyword evidence="9" id="KW-0511">Multifunctional enzyme</keyword>
<dbReference type="GO" id="GO:0005737">
    <property type="term" value="C:cytoplasm"/>
    <property type="evidence" value="ECO:0007669"/>
    <property type="project" value="TreeGrafter"/>
</dbReference>
<dbReference type="Proteomes" id="UP000034444">
    <property type="component" value="Chromosome"/>
</dbReference>